<sequence>MIRTLCLGAALTVFAASPALAQTRSDEVASCMIRNSTEEDVAQMKQLMLLALQDRKDEATSTLAGLMMKAGVSASGNCGVGFSEMTSPMFEAAMRQYGEHLGTIVMERAFTMMELPTQ</sequence>
<proteinExistence type="predicted"/>
<reference evidence="1 2" key="1">
    <citation type="submission" date="2013-04" db="EMBL/GenBank/DDBJ databases">
        <title>Hyphomonas sp. T24B3 Genome Sequencing.</title>
        <authorList>
            <person name="Lai Q."/>
            <person name="Shao Z."/>
        </authorList>
    </citation>
    <scope>NUCLEOTIDE SEQUENCE [LARGE SCALE GENOMIC DNA]</scope>
    <source>
        <strain evidence="1 2">T24B3</strain>
    </source>
</reference>
<dbReference type="AlphaFoldDB" id="A0A062TSP0"/>
<organism evidence="1 2">
    <name type="scientific">Hyphomonas pacifica</name>
    <dbReference type="NCBI Taxonomy" id="1280941"/>
    <lineage>
        <taxon>Bacteria</taxon>
        <taxon>Pseudomonadati</taxon>
        <taxon>Pseudomonadota</taxon>
        <taxon>Alphaproteobacteria</taxon>
        <taxon>Hyphomonadales</taxon>
        <taxon>Hyphomonadaceae</taxon>
        <taxon>Hyphomonas</taxon>
    </lineage>
</organism>
<dbReference type="STRING" id="1280941.HY2_13125"/>
<accession>A0A062TSP0</accession>
<dbReference type="RefSeq" id="WP_034826479.1">
    <property type="nucleotide sequence ID" value="NZ_AWFA01000021.1"/>
</dbReference>
<protein>
    <submittedName>
        <fullName evidence="1">Uncharacterized protein</fullName>
    </submittedName>
</protein>
<evidence type="ECO:0000313" key="2">
    <source>
        <dbReference type="Proteomes" id="UP000249123"/>
    </source>
</evidence>
<gene>
    <name evidence="1" type="ORF">HY3_13195</name>
</gene>
<dbReference type="eggNOG" id="ENOG503019Y">
    <property type="taxonomic scope" value="Bacteria"/>
</dbReference>
<evidence type="ECO:0000313" key="1">
    <source>
        <dbReference type="EMBL" id="RAN33391.1"/>
    </source>
</evidence>
<comment type="caution">
    <text evidence="1">The sequence shown here is derived from an EMBL/GenBank/DDBJ whole genome shotgun (WGS) entry which is preliminary data.</text>
</comment>
<name>A0A062TSP0_9PROT</name>
<dbReference type="Proteomes" id="UP000249123">
    <property type="component" value="Unassembled WGS sequence"/>
</dbReference>
<dbReference type="EMBL" id="AWFB01000021">
    <property type="protein sequence ID" value="RAN33391.1"/>
    <property type="molecule type" value="Genomic_DNA"/>
</dbReference>
<keyword evidence="2" id="KW-1185">Reference proteome</keyword>
<dbReference type="OrthoDB" id="7620071at2"/>